<feature type="transmembrane region" description="Helical" evidence="9">
    <location>
        <begin position="99"/>
        <end position="124"/>
    </location>
</feature>
<dbReference type="GO" id="GO:0022857">
    <property type="term" value="F:transmembrane transporter activity"/>
    <property type="evidence" value="ECO:0007669"/>
    <property type="project" value="UniProtKB-UniRule"/>
</dbReference>
<keyword evidence="7 9" id="KW-0472">Membrane</keyword>
<keyword evidence="4 9" id="KW-0997">Cell inner membrane</keyword>
<reference evidence="12" key="1">
    <citation type="submission" date="2020-12" db="EMBL/GenBank/DDBJ databases">
        <title>Bacterial taxonomy.</title>
        <authorList>
            <person name="Pan X."/>
        </authorList>
    </citation>
    <scope>NUCLEOTIDE SEQUENCE</scope>
    <source>
        <strain evidence="12">M0105</strain>
    </source>
</reference>
<evidence type="ECO:0000256" key="9">
    <source>
        <dbReference type="RuleBase" id="RU369079"/>
    </source>
</evidence>
<dbReference type="AlphaFoldDB" id="A0A8J7M755"/>
<keyword evidence="6 9" id="KW-1133">Transmembrane helix</keyword>
<keyword evidence="13" id="KW-1185">Reference proteome</keyword>
<comment type="subunit">
    <text evidence="9">The complex comprises the extracytoplasmic solute receptor protein and the two transmembrane proteins.</text>
</comment>
<feature type="transmembrane region" description="Helical" evidence="9">
    <location>
        <begin position="26"/>
        <end position="47"/>
    </location>
</feature>
<organism evidence="12 13">
    <name type="scientific">Thermohalobaculum xanthum</name>
    <dbReference type="NCBI Taxonomy" id="2753746"/>
    <lineage>
        <taxon>Bacteria</taxon>
        <taxon>Pseudomonadati</taxon>
        <taxon>Pseudomonadota</taxon>
        <taxon>Alphaproteobacteria</taxon>
        <taxon>Rhodobacterales</taxon>
        <taxon>Paracoccaceae</taxon>
        <taxon>Thermohalobaculum</taxon>
    </lineage>
</organism>
<evidence type="ECO:0000256" key="1">
    <source>
        <dbReference type="ARBA" id="ARBA00004429"/>
    </source>
</evidence>
<keyword evidence="3" id="KW-1003">Cell membrane</keyword>
<feature type="region of interest" description="Disordered" evidence="10">
    <location>
        <begin position="199"/>
        <end position="218"/>
    </location>
</feature>
<evidence type="ECO:0000259" key="11">
    <source>
        <dbReference type="Pfam" id="PF04290"/>
    </source>
</evidence>
<dbReference type="EMBL" id="JAEHHL010000006">
    <property type="protein sequence ID" value="MBK0399836.1"/>
    <property type="molecule type" value="Genomic_DNA"/>
</dbReference>
<keyword evidence="5 9" id="KW-0812">Transmembrane</keyword>
<dbReference type="RefSeq" id="WP_200610024.1">
    <property type="nucleotide sequence ID" value="NZ_JAEHHL010000006.1"/>
</dbReference>
<dbReference type="InterPro" id="IPR007387">
    <property type="entry name" value="TRAP_DctQ"/>
</dbReference>
<evidence type="ECO:0000256" key="8">
    <source>
        <dbReference type="ARBA" id="ARBA00038436"/>
    </source>
</evidence>
<sequence>MTAQSVLEDGSAVSRADRALFVVERAMALLAGMTILGVMFVSVANILGRKLLNMPVPGFVDWMEQAVPLIAFFGIAFCQRLGGHIRMDLVLGNLKGRSVWIFEFIGILVILAISIVIMWGSWLHFERSFDWNAPMWSRDSTIDIGLPIWPIKLVVPVMLGFLCLRCILQLWAYAVAIRDGGDRPVAVPLIETAAEQAQHEAETVSGLDDDAASAEGSR</sequence>
<dbReference type="PANTHER" id="PTHR35011">
    <property type="entry name" value="2,3-DIKETO-L-GULONATE TRAP TRANSPORTER SMALL PERMEASE PROTEIN YIAM"/>
    <property type="match status" value="1"/>
</dbReference>
<evidence type="ECO:0000256" key="4">
    <source>
        <dbReference type="ARBA" id="ARBA00022519"/>
    </source>
</evidence>
<evidence type="ECO:0000313" key="13">
    <source>
        <dbReference type="Proteomes" id="UP000655420"/>
    </source>
</evidence>
<evidence type="ECO:0000256" key="6">
    <source>
        <dbReference type="ARBA" id="ARBA00022989"/>
    </source>
</evidence>
<evidence type="ECO:0000256" key="7">
    <source>
        <dbReference type="ARBA" id="ARBA00023136"/>
    </source>
</evidence>
<keyword evidence="2 9" id="KW-0813">Transport</keyword>
<dbReference type="Pfam" id="PF04290">
    <property type="entry name" value="DctQ"/>
    <property type="match status" value="1"/>
</dbReference>
<gene>
    <name evidence="12" type="ORF">H0I76_11600</name>
</gene>
<feature type="domain" description="Tripartite ATP-independent periplasmic transporters DctQ component" evidence="11">
    <location>
        <begin position="39"/>
        <end position="171"/>
    </location>
</feature>
<comment type="similarity">
    <text evidence="8 9">Belongs to the TRAP transporter small permease family.</text>
</comment>
<name>A0A8J7M755_9RHOB</name>
<feature type="transmembrane region" description="Helical" evidence="9">
    <location>
        <begin position="59"/>
        <end position="78"/>
    </location>
</feature>
<protein>
    <recommendedName>
        <fullName evidence="9">TRAP transporter small permease protein</fullName>
    </recommendedName>
</protein>
<proteinExistence type="inferred from homology"/>
<dbReference type="InterPro" id="IPR055348">
    <property type="entry name" value="DctQ"/>
</dbReference>
<comment type="function">
    <text evidence="9">Part of the tripartite ATP-independent periplasmic (TRAP) transport system.</text>
</comment>
<evidence type="ECO:0000256" key="10">
    <source>
        <dbReference type="SAM" id="MobiDB-lite"/>
    </source>
</evidence>
<accession>A0A8J7M755</accession>
<evidence type="ECO:0000256" key="2">
    <source>
        <dbReference type="ARBA" id="ARBA00022448"/>
    </source>
</evidence>
<evidence type="ECO:0000256" key="3">
    <source>
        <dbReference type="ARBA" id="ARBA00022475"/>
    </source>
</evidence>
<feature type="transmembrane region" description="Helical" evidence="9">
    <location>
        <begin position="144"/>
        <end position="168"/>
    </location>
</feature>
<evidence type="ECO:0000313" key="12">
    <source>
        <dbReference type="EMBL" id="MBK0399836.1"/>
    </source>
</evidence>
<comment type="subcellular location">
    <subcellularLocation>
        <location evidence="1 9">Cell inner membrane</location>
        <topology evidence="1 9">Multi-pass membrane protein</topology>
    </subcellularLocation>
</comment>
<evidence type="ECO:0000256" key="5">
    <source>
        <dbReference type="ARBA" id="ARBA00022692"/>
    </source>
</evidence>
<comment type="caution">
    <text evidence="12">The sequence shown here is derived from an EMBL/GenBank/DDBJ whole genome shotgun (WGS) entry which is preliminary data.</text>
</comment>
<dbReference type="Proteomes" id="UP000655420">
    <property type="component" value="Unassembled WGS sequence"/>
</dbReference>
<dbReference type="GO" id="GO:0005886">
    <property type="term" value="C:plasma membrane"/>
    <property type="evidence" value="ECO:0007669"/>
    <property type="project" value="UniProtKB-SubCell"/>
</dbReference>